<keyword evidence="7" id="KW-1185">Reference proteome</keyword>
<organism evidence="6 7">
    <name type="scientific">Bacillus oleivorans</name>
    <dbReference type="NCBI Taxonomy" id="1448271"/>
    <lineage>
        <taxon>Bacteria</taxon>
        <taxon>Bacillati</taxon>
        <taxon>Bacillota</taxon>
        <taxon>Bacilli</taxon>
        <taxon>Bacillales</taxon>
        <taxon>Bacillaceae</taxon>
        <taxon>Bacillus</taxon>
    </lineage>
</organism>
<dbReference type="GO" id="GO:0006654">
    <property type="term" value="P:phosphatidic acid biosynthetic process"/>
    <property type="evidence" value="ECO:0007669"/>
    <property type="project" value="TreeGrafter"/>
</dbReference>
<dbReference type="PANTHER" id="PTHR10434">
    <property type="entry name" value="1-ACYL-SN-GLYCEROL-3-PHOSPHATE ACYLTRANSFERASE"/>
    <property type="match status" value="1"/>
</dbReference>
<protein>
    <recommendedName>
        <fullName evidence="4">1-acyl-sn-glycerol-3-phosphate acyltransferase</fullName>
        <ecNumber evidence="4">2.3.1.51</ecNumber>
    </recommendedName>
</protein>
<evidence type="ECO:0000256" key="1">
    <source>
        <dbReference type="ARBA" id="ARBA00008655"/>
    </source>
</evidence>
<keyword evidence="4" id="KW-0443">Lipid metabolism</keyword>
<gene>
    <name evidence="6" type="ORF">SAMN05877753_10943</name>
</gene>
<dbReference type="CDD" id="cd07989">
    <property type="entry name" value="LPLAT_AGPAT-like"/>
    <property type="match status" value="1"/>
</dbReference>
<dbReference type="OrthoDB" id="9803035at2"/>
<name>A0A285D3D9_9BACI</name>
<accession>A0A285D3D9</accession>
<dbReference type="RefSeq" id="WP_097159895.1">
    <property type="nucleotide sequence ID" value="NZ_JBEPMQ010000009.1"/>
</dbReference>
<evidence type="ECO:0000256" key="3">
    <source>
        <dbReference type="ARBA" id="ARBA00023315"/>
    </source>
</evidence>
<dbReference type="NCBIfam" id="TIGR00530">
    <property type="entry name" value="AGP_acyltrn"/>
    <property type="match status" value="1"/>
</dbReference>
<evidence type="ECO:0000313" key="7">
    <source>
        <dbReference type="Proteomes" id="UP000219546"/>
    </source>
</evidence>
<dbReference type="PANTHER" id="PTHR10434:SF11">
    <property type="entry name" value="1-ACYL-SN-GLYCEROL-3-PHOSPHATE ACYLTRANSFERASE"/>
    <property type="match status" value="1"/>
</dbReference>
<dbReference type="EC" id="2.3.1.51" evidence="4"/>
<keyword evidence="4" id="KW-0594">Phospholipid biosynthesis</keyword>
<dbReference type="SMART" id="SM00563">
    <property type="entry name" value="PlsC"/>
    <property type="match status" value="1"/>
</dbReference>
<dbReference type="EMBL" id="OAOP01000009">
    <property type="protein sequence ID" value="SNX74341.1"/>
    <property type="molecule type" value="Genomic_DNA"/>
</dbReference>
<sequence length="192" mass="21887">MLYYALKPIAKLWIRLKFQIEIIGWEHMPNNHAFIIAANHVSNYDPILLSCLLKRKIYFMAKAELFRNRFLHWFFTAVYAIPVDRTSGIVIRPVRKALRVINNGEMFGIFPEGKRCKNGEIVQPKKGVAFLASKTDTPILPISIIGVKKGFRIPVKIVIGSQISVTSFEYSDYSSLSGAIMDRIRELGNSIQ</sequence>
<keyword evidence="4" id="KW-1208">Phospholipid metabolism</keyword>
<comment type="domain">
    <text evidence="4">The HXXXXD motif is essential for acyltransferase activity and may constitute the binding site for the phosphate moiety of the glycerol-3-phosphate.</text>
</comment>
<evidence type="ECO:0000259" key="5">
    <source>
        <dbReference type="SMART" id="SM00563"/>
    </source>
</evidence>
<keyword evidence="4" id="KW-0444">Lipid biosynthesis</keyword>
<dbReference type="GO" id="GO:0003841">
    <property type="term" value="F:1-acylglycerol-3-phosphate O-acyltransferase activity"/>
    <property type="evidence" value="ECO:0007669"/>
    <property type="project" value="UniProtKB-UniRule"/>
</dbReference>
<dbReference type="InterPro" id="IPR002123">
    <property type="entry name" value="Plipid/glycerol_acylTrfase"/>
</dbReference>
<evidence type="ECO:0000256" key="2">
    <source>
        <dbReference type="ARBA" id="ARBA00022679"/>
    </source>
</evidence>
<evidence type="ECO:0000256" key="4">
    <source>
        <dbReference type="RuleBase" id="RU361267"/>
    </source>
</evidence>
<reference evidence="6 7" key="1">
    <citation type="submission" date="2017-08" db="EMBL/GenBank/DDBJ databases">
        <authorList>
            <person name="de Groot N.N."/>
        </authorList>
    </citation>
    <scope>NUCLEOTIDE SEQUENCE [LARGE SCALE GENOMIC DNA]</scope>
    <source>
        <strain evidence="6 7">JC228</strain>
    </source>
</reference>
<evidence type="ECO:0000313" key="6">
    <source>
        <dbReference type="EMBL" id="SNX74341.1"/>
    </source>
</evidence>
<dbReference type="SUPFAM" id="SSF69593">
    <property type="entry name" value="Glycerol-3-phosphate (1)-acyltransferase"/>
    <property type="match status" value="1"/>
</dbReference>
<proteinExistence type="inferred from homology"/>
<keyword evidence="2 4" id="KW-0808">Transferase</keyword>
<dbReference type="Proteomes" id="UP000219546">
    <property type="component" value="Unassembled WGS sequence"/>
</dbReference>
<dbReference type="AlphaFoldDB" id="A0A285D3D9"/>
<comment type="similarity">
    <text evidence="1 4">Belongs to the 1-acyl-sn-glycerol-3-phosphate acyltransferase family.</text>
</comment>
<dbReference type="Pfam" id="PF01553">
    <property type="entry name" value="Acyltransferase"/>
    <property type="match status" value="1"/>
</dbReference>
<dbReference type="GO" id="GO:0016020">
    <property type="term" value="C:membrane"/>
    <property type="evidence" value="ECO:0007669"/>
    <property type="project" value="InterPro"/>
</dbReference>
<feature type="domain" description="Phospholipid/glycerol acyltransferase" evidence="5">
    <location>
        <begin position="34"/>
        <end position="147"/>
    </location>
</feature>
<comment type="catalytic activity">
    <reaction evidence="4">
        <text>a 1-acyl-sn-glycero-3-phosphate + an acyl-CoA = a 1,2-diacyl-sn-glycero-3-phosphate + CoA</text>
        <dbReference type="Rhea" id="RHEA:19709"/>
        <dbReference type="ChEBI" id="CHEBI:57287"/>
        <dbReference type="ChEBI" id="CHEBI:57970"/>
        <dbReference type="ChEBI" id="CHEBI:58342"/>
        <dbReference type="ChEBI" id="CHEBI:58608"/>
        <dbReference type="EC" id="2.3.1.51"/>
    </reaction>
</comment>
<dbReference type="InterPro" id="IPR004552">
    <property type="entry name" value="AGP_acyltrans"/>
</dbReference>
<keyword evidence="3 4" id="KW-0012">Acyltransferase</keyword>